<gene>
    <name evidence="1" type="ORF">Pint_28523</name>
</gene>
<reference evidence="2" key="1">
    <citation type="journal article" date="2023" name="G3 (Bethesda)">
        <title>Genome assembly and association tests identify interacting loci associated with vigor, precocity, and sex in interspecific pistachio rootstocks.</title>
        <authorList>
            <person name="Palmer W."/>
            <person name="Jacygrad E."/>
            <person name="Sagayaradj S."/>
            <person name="Cavanaugh K."/>
            <person name="Han R."/>
            <person name="Bertier L."/>
            <person name="Beede B."/>
            <person name="Kafkas S."/>
            <person name="Golino D."/>
            <person name="Preece J."/>
            <person name="Michelmore R."/>
        </authorList>
    </citation>
    <scope>NUCLEOTIDE SEQUENCE [LARGE SCALE GENOMIC DNA]</scope>
</reference>
<dbReference type="Proteomes" id="UP001163603">
    <property type="component" value="Chromosome 5"/>
</dbReference>
<proteinExistence type="predicted"/>
<protein>
    <submittedName>
        <fullName evidence="1">Uncharacterized protein</fullName>
    </submittedName>
</protein>
<evidence type="ECO:0000313" key="1">
    <source>
        <dbReference type="EMBL" id="KAJ0041286.1"/>
    </source>
</evidence>
<comment type="caution">
    <text evidence="1">The sequence shown here is derived from an EMBL/GenBank/DDBJ whole genome shotgun (WGS) entry which is preliminary data.</text>
</comment>
<organism evidence="1 2">
    <name type="scientific">Pistacia integerrima</name>
    <dbReference type="NCBI Taxonomy" id="434235"/>
    <lineage>
        <taxon>Eukaryota</taxon>
        <taxon>Viridiplantae</taxon>
        <taxon>Streptophyta</taxon>
        <taxon>Embryophyta</taxon>
        <taxon>Tracheophyta</taxon>
        <taxon>Spermatophyta</taxon>
        <taxon>Magnoliopsida</taxon>
        <taxon>eudicotyledons</taxon>
        <taxon>Gunneridae</taxon>
        <taxon>Pentapetalae</taxon>
        <taxon>rosids</taxon>
        <taxon>malvids</taxon>
        <taxon>Sapindales</taxon>
        <taxon>Anacardiaceae</taxon>
        <taxon>Pistacia</taxon>
    </lineage>
</organism>
<evidence type="ECO:0000313" key="2">
    <source>
        <dbReference type="Proteomes" id="UP001163603"/>
    </source>
</evidence>
<dbReference type="EMBL" id="CM047740">
    <property type="protein sequence ID" value="KAJ0041286.1"/>
    <property type="molecule type" value="Genomic_DNA"/>
</dbReference>
<name>A0ACC0YS95_9ROSI</name>
<accession>A0ACC0YS95</accession>
<keyword evidence="2" id="KW-1185">Reference proteome</keyword>
<sequence>MSSQENDGTSRNPCANGCGSLVPAENSNYCNNCFKLLLAEEQAAVAAAERAEAAYSNETNPGENWVRAQMSTITLEQWISMIRRKERARQFEDSPLSFSELLGITRRNDDRGDELDTMESSSTVPPPLTLGSESNECSRSGEVEQARVVRCPVCRKKVGPMKYKCKCGGVFCIFHRLSEDHECCYDYKALGRQAIAKANPVIKRHKLKRI</sequence>